<dbReference type="GO" id="GO:0005524">
    <property type="term" value="F:ATP binding"/>
    <property type="evidence" value="ECO:0007669"/>
    <property type="project" value="UniProtKB-KW"/>
</dbReference>
<dbReference type="GO" id="GO:0016787">
    <property type="term" value="F:hydrolase activity"/>
    <property type="evidence" value="ECO:0007669"/>
    <property type="project" value="UniProtKB-KW"/>
</dbReference>
<dbReference type="PANTHER" id="PTHR45821:SF2">
    <property type="entry name" value="SNF2 DOMAIN-CONTAINING PROTEIN CLASSY 2"/>
    <property type="match status" value="1"/>
</dbReference>
<organism evidence="10 11">
    <name type="scientific">Liquidambar formosana</name>
    <name type="common">Formosan gum</name>
    <dbReference type="NCBI Taxonomy" id="63359"/>
    <lineage>
        <taxon>Eukaryota</taxon>
        <taxon>Viridiplantae</taxon>
        <taxon>Streptophyta</taxon>
        <taxon>Embryophyta</taxon>
        <taxon>Tracheophyta</taxon>
        <taxon>Spermatophyta</taxon>
        <taxon>Magnoliopsida</taxon>
        <taxon>eudicotyledons</taxon>
        <taxon>Gunneridae</taxon>
        <taxon>Pentapetalae</taxon>
        <taxon>Saxifragales</taxon>
        <taxon>Altingiaceae</taxon>
        <taxon>Liquidambar</taxon>
    </lineage>
</organism>
<dbReference type="PROSITE" id="PS51192">
    <property type="entry name" value="HELICASE_ATP_BIND_1"/>
    <property type="match status" value="1"/>
</dbReference>
<evidence type="ECO:0000313" key="11">
    <source>
        <dbReference type="Proteomes" id="UP001415857"/>
    </source>
</evidence>
<dbReference type="GO" id="GO:0080188">
    <property type="term" value="P:gene silencing by siRNA-directed DNA methylation"/>
    <property type="evidence" value="ECO:0007669"/>
    <property type="project" value="InterPro"/>
</dbReference>
<dbReference type="EMBL" id="JBBPBK010000006">
    <property type="protein sequence ID" value="KAK9284072.1"/>
    <property type="molecule type" value="Genomic_DNA"/>
</dbReference>
<dbReference type="CDD" id="cd18793">
    <property type="entry name" value="SF2_C_SNF"/>
    <property type="match status" value="1"/>
</dbReference>
<evidence type="ECO:0000256" key="5">
    <source>
        <dbReference type="ARBA" id="ARBA00022840"/>
    </source>
</evidence>
<dbReference type="GO" id="GO:0005634">
    <property type="term" value="C:nucleus"/>
    <property type="evidence" value="ECO:0007669"/>
    <property type="project" value="UniProtKB-SubCell"/>
</dbReference>
<evidence type="ECO:0000256" key="1">
    <source>
        <dbReference type="ARBA" id="ARBA00004123"/>
    </source>
</evidence>
<name>A0AAP0RYW7_LIQFO</name>
<dbReference type="PANTHER" id="PTHR45821">
    <property type="entry name" value="SNF2 DOMAIN-CONTAINING PROTEIN CLASSY 2-RELATED"/>
    <property type="match status" value="1"/>
</dbReference>
<keyword evidence="4" id="KW-0347">Helicase</keyword>
<evidence type="ECO:0000256" key="7">
    <source>
        <dbReference type="SAM" id="MobiDB-lite"/>
    </source>
</evidence>
<keyword evidence="5" id="KW-0067">ATP-binding</keyword>
<evidence type="ECO:0000259" key="8">
    <source>
        <dbReference type="PROSITE" id="PS51192"/>
    </source>
</evidence>
<dbReference type="Pfam" id="PF00271">
    <property type="entry name" value="Helicase_C"/>
    <property type="match status" value="1"/>
</dbReference>
<dbReference type="PROSITE" id="PS51194">
    <property type="entry name" value="HELICASE_CTER"/>
    <property type="match status" value="1"/>
</dbReference>
<dbReference type="Proteomes" id="UP001415857">
    <property type="component" value="Unassembled WGS sequence"/>
</dbReference>
<evidence type="ECO:0000259" key="9">
    <source>
        <dbReference type="PROSITE" id="PS51194"/>
    </source>
</evidence>
<dbReference type="AlphaFoldDB" id="A0AAP0RYW7"/>
<keyword evidence="3" id="KW-0378">Hydrolase</keyword>
<accession>A0AAP0RYW7</accession>
<evidence type="ECO:0000256" key="4">
    <source>
        <dbReference type="ARBA" id="ARBA00022806"/>
    </source>
</evidence>
<protein>
    <recommendedName>
        <fullName evidence="12">SNF2 domain-containing protein CLASSY 1-like</fullName>
    </recommendedName>
</protein>
<dbReference type="InterPro" id="IPR038718">
    <property type="entry name" value="SNF2-like_sf"/>
</dbReference>
<reference evidence="10 11" key="1">
    <citation type="journal article" date="2024" name="Plant J.">
        <title>Genome sequences and population genomics reveal climatic adaptation and genomic divergence between two closely related sweetgum species.</title>
        <authorList>
            <person name="Xu W.Q."/>
            <person name="Ren C.Q."/>
            <person name="Zhang X.Y."/>
            <person name="Comes H.P."/>
            <person name="Liu X.H."/>
            <person name="Li Y.G."/>
            <person name="Kettle C.J."/>
            <person name="Jalonen R."/>
            <person name="Gaisberger H."/>
            <person name="Ma Y.Z."/>
            <person name="Qiu Y.X."/>
        </authorList>
    </citation>
    <scope>NUCLEOTIDE SEQUENCE [LARGE SCALE GENOMIC DNA]</scope>
    <source>
        <strain evidence="10">Hangzhou</strain>
    </source>
</reference>
<evidence type="ECO:0000256" key="2">
    <source>
        <dbReference type="ARBA" id="ARBA00022741"/>
    </source>
</evidence>
<keyword evidence="2" id="KW-0547">Nucleotide-binding</keyword>
<comment type="subcellular location">
    <subcellularLocation>
        <location evidence="1">Nucleus</location>
    </subcellularLocation>
</comment>
<dbReference type="InterPro" id="IPR000330">
    <property type="entry name" value="SNF2_N"/>
</dbReference>
<dbReference type="GO" id="GO:0004386">
    <property type="term" value="F:helicase activity"/>
    <property type="evidence" value="ECO:0007669"/>
    <property type="project" value="UniProtKB-KW"/>
</dbReference>
<dbReference type="SMART" id="SM00490">
    <property type="entry name" value="HELICc"/>
    <property type="match status" value="1"/>
</dbReference>
<keyword evidence="6" id="KW-0539">Nucleus</keyword>
<dbReference type="SUPFAM" id="SSF52540">
    <property type="entry name" value="P-loop containing nucleoside triphosphate hydrolases"/>
    <property type="match status" value="2"/>
</dbReference>
<proteinExistence type="predicted"/>
<dbReference type="InterPro" id="IPR044567">
    <property type="entry name" value="CLSY/DRD1"/>
</dbReference>
<dbReference type="Pfam" id="PF00176">
    <property type="entry name" value="SNF2-rel_dom"/>
    <property type="match status" value="1"/>
</dbReference>
<dbReference type="Gene3D" id="3.40.50.10810">
    <property type="entry name" value="Tandem AAA-ATPase domain"/>
    <property type="match status" value="1"/>
</dbReference>
<evidence type="ECO:0008006" key="12">
    <source>
        <dbReference type="Google" id="ProtNLM"/>
    </source>
</evidence>
<dbReference type="InterPro" id="IPR001650">
    <property type="entry name" value="Helicase_C-like"/>
</dbReference>
<sequence>MGKRRLYRTKHPFDAYPFEALCCDSWKAVELIRIKDGSMTMQFVDSQYVIEEKGPFSNLRIRSRKANLSDCTCFLRPGIDVCVLSTSQHTGSSGEDNLEPVWVDAKISSIERKPHESRCACQFYINFYVNPGPLGSEKGTLSKEITIVEIDKISILQRLERSPCEDDHYRWNSSEDCSSVRKTKLFLGKFLSELSWLLVASVLKQIVFDVRSVRNKIVYQILGGDRDRCSLNSDKHSNAINFRADGELLIPIVVPFVLTDIHEASPGCDVREVGPSSFYDLMDLRRSKRRYVQPERFVGCDGLSESDIGSFRTGLYKIDKWKDDDMSLTLSDLFGIHASFSEKRTEGEKRVNSCKIDACEDLIVSKNKINLREVKSCIANRREHQNQLAIIPLPDEHDPIACEQDDFNADYFGNHSGGIGENSSKYYYINASPTMQRKNTSEGEYLEFESRREGNGSSNNGRRRRSYSLHLERDSFCESRGQGRKSLSASGYNEVIKTYIKNINSTIKKEEPLVIEQWRDFQATNCLNQRRDCNETSSNEDAEESSETEMLWREMELSIASSYLLEDNEGSNVEVPTKVVQKSSEGGKFCQHKYKLDEEIGVLCQLCGFVSTEIKDVSPPFVHYTSWITNNKLYSDEDSENKETEDESLDLFCDRASSETPLSLSEGNENVWALIPDLRKKLHFHQKKAFEFLWRNIAGSLVPDLMDPAFKNRGGCVISHSPGAGKTLLVIAFLASYMKLFPGKRPLVLAPKTTLCTWYKEIIKWELKIPVHQIHNGRTYRMFRQKAIVPPGAPKPGQDVMHVLDCLEKIRKWHAEPSVLIMGYTSFLAMMREDSKFAHRRYMGEVLRKSPGILILDEGHNPRSTKSRLRKALMKVETDLRILLSGTLFQNNFGEYFNTLSLARPKFVDEVLKELDPKFRRKKKGVKKPRCLIENRARKFFIEKIGNKINSSIAEDRIRGLNMLRNLTNGFIDVYENGNSDNLPGLQSYTLMMKSTSIQHEILDKLQKERAEYKRFPLELELLITLGSIHPWLITTAACANKYFSMQELMEFGKHKLDFKKGSKVKFIVSLVNHCIIKGEKILIFCHNIAPINYFLNMFEILYGWRKGKQVLVLQGDLELFERGRVMDKFEEPGGASRVLLASITACAEGVSLTAASRVVLLDSEWNPSKTKQAIARAFRPGQQRVVYVYQLLARNTLEQEKYDRTTWKEWVSSMIFSEELVEDPSRWQKEKIEDDVLREIVEEDWAKSFYMIMKNEKASMGC</sequence>
<comment type="caution">
    <text evidence="10">The sequence shown here is derived from an EMBL/GenBank/DDBJ whole genome shotgun (WGS) entry which is preliminary data.</text>
</comment>
<dbReference type="InterPro" id="IPR027417">
    <property type="entry name" value="P-loop_NTPase"/>
</dbReference>
<feature type="region of interest" description="Disordered" evidence="7">
    <location>
        <begin position="440"/>
        <end position="465"/>
    </location>
</feature>
<dbReference type="Gene3D" id="3.40.50.300">
    <property type="entry name" value="P-loop containing nucleotide triphosphate hydrolases"/>
    <property type="match status" value="1"/>
</dbReference>
<keyword evidence="11" id="KW-1185">Reference proteome</keyword>
<evidence type="ECO:0000313" key="10">
    <source>
        <dbReference type="EMBL" id="KAK9284072.1"/>
    </source>
</evidence>
<dbReference type="SMART" id="SM00487">
    <property type="entry name" value="DEXDc"/>
    <property type="match status" value="1"/>
</dbReference>
<dbReference type="InterPro" id="IPR014001">
    <property type="entry name" value="Helicase_ATP-bd"/>
</dbReference>
<feature type="domain" description="Helicase ATP-binding" evidence="8">
    <location>
        <begin position="707"/>
        <end position="906"/>
    </location>
</feature>
<evidence type="ECO:0000256" key="3">
    <source>
        <dbReference type="ARBA" id="ARBA00022801"/>
    </source>
</evidence>
<gene>
    <name evidence="10" type="ORF">L1049_012332</name>
</gene>
<evidence type="ECO:0000256" key="6">
    <source>
        <dbReference type="ARBA" id="ARBA00023242"/>
    </source>
</evidence>
<feature type="domain" description="Helicase C-terminal" evidence="9">
    <location>
        <begin position="1067"/>
        <end position="1233"/>
    </location>
</feature>
<dbReference type="InterPro" id="IPR049730">
    <property type="entry name" value="SNF2/RAD54-like_C"/>
</dbReference>